<dbReference type="Proteomes" id="UP001589654">
    <property type="component" value="Unassembled WGS sequence"/>
</dbReference>
<sequence>MKNILVLTDFSDVAYNASLFAMKMAKQINAEIHFLHVIYTSENRFYLSGNNKLDESRKNIEIEKSKAGMAILMTIAKSFGIIAKNHITYNKAHFDIEDHVKSYKDDYVVIGSHGANGIKELFFGSNAQKIIRYSPCPTLVIKGKAENTQIRQIAFASLFHEEDHKSFRKVLEFADTIGAQVSLLYVNTPFIYEKEDKISERIQQFLSKVPGYPEKQFKSYIEFGKYSEEGMLDFIKENEIDLLAIPTSGRNPISRMLKSSFTEKIVNHIKKPVLTILEK</sequence>
<dbReference type="Gene3D" id="3.40.50.620">
    <property type="entry name" value="HUPs"/>
    <property type="match status" value="2"/>
</dbReference>
<dbReference type="InterPro" id="IPR014729">
    <property type="entry name" value="Rossmann-like_a/b/a_fold"/>
</dbReference>
<comment type="similarity">
    <text evidence="1">Belongs to the universal stress protein A family.</text>
</comment>
<name>A0ABV5J820_9BACT</name>
<dbReference type="Pfam" id="PF00582">
    <property type="entry name" value="Usp"/>
    <property type="match status" value="2"/>
</dbReference>
<evidence type="ECO:0000259" key="2">
    <source>
        <dbReference type="Pfam" id="PF00582"/>
    </source>
</evidence>
<feature type="domain" description="UspA" evidence="2">
    <location>
        <begin position="1"/>
        <end position="142"/>
    </location>
</feature>
<feature type="domain" description="UspA" evidence="2">
    <location>
        <begin position="153"/>
        <end position="275"/>
    </location>
</feature>
<accession>A0ABV5J820</accession>
<comment type="caution">
    <text evidence="3">The sequence shown here is derived from an EMBL/GenBank/DDBJ whole genome shotgun (WGS) entry which is preliminary data.</text>
</comment>
<dbReference type="CDD" id="cd00293">
    <property type="entry name" value="USP-like"/>
    <property type="match status" value="2"/>
</dbReference>
<dbReference type="InterPro" id="IPR006016">
    <property type="entry name" value="UspA"/>
</dbReference>
<evidence type="ECO:0000313" key="4">
    <source>
        <dbReference type="Proteomes" id="UP001589654"/>
    </source>
</evidence>
<reference evidence="3 4" key="1">
    <citation type="submission" date="2024-09" db="EMBL/GenBank/DDBJ databases">
        <authorList>
            <person name="Sun Q."/>
            <person name="Mori K."/>
        </authorList>
    </citation>
    <scope>NUCLEOTIDE SEQUENCE [LARGE SCALE GENOMIC DNA]</scope>
    <source>
        <strain evidence="3 4">CECT 7682</strain>
    </source>
</reference>
<dbReference type="PANTHER" id="PTHR46268">
    <property type="entry name" value="STRESS RESPONSE PROTEIN NHAX"/>
    <property type="match status" value="1"/>
</dbReference>
<protein>
    <submittedName>
        <fullName evidence="3">Universal stress protein</fullName>
    </submittedName>
</protein>
<evidence type="ECO:0000313" key="3">
    <source>
        <dbReference type="EMBL" id="MFB9212300.1"/>
    </source>
</evidence>
<gene>
    <name evidence="3" type="ORF">ACFFUR_10835</name>
</gene>
<organism evidence="3 4">
    <name type="scientific">Echinicola jeungdonensis</name>
    <dbReference type="NCBI Taxonomy" id="709343"/>
    <lineage>
        <taxon>Bacteria</taxon>
        <taxon>Pseudomonadati</taxon>
        <taxon>Bacteroidota</taxon>
        <taxon>Cytophagia</taxon>
        <taxon>Cytophagales</taxon>
        <taxon>Cyclobacteriaceae</taxon>
        <taxon>Echinicola</taxon>
    </lineage>
</organism>
<dbReference type="SUPFAM" id="SSF52402">
    <property type="entry name" value="Adenine nucleotide alpha hydrolases-like"/>
    <property type="match status" value="2"/>
</dbReference>
<keyword evidence="4" id="KW-1185">Reference proteome</keyword>
<dbReference type="PANTHER" id="PTHR46268:SF6">
    <property type="entry name" value="UNIVERSAL STRESS PROTEIN UP12"/>
    <property type="match status" value="1"/>
</dbReference>
<dbReference type="RefSeq" id="WP_290246440.1">
    <property type="nucleotide sequence ID" value="NZ_JAUFQT010000001.1"/>
</dbReference>
<dbReference type="PRINTS" id="PR01438">
    <property type="entry name" value="UNVRSLSTRESS"/>
</dbReference>
<dbReference type="InterPro" id="IPR006015">
    <property type="entry name" value="Universal_stress_UspA"/>
</dbReference>
<evidence type="ECO:0000256" key="1">
    <source>
        <dbReference type="ARBA" id="ARBA00008791"/>
    </source>
</evidence>
<proteinExistence type="inferred from homology"/>
<dbReference type="EMBL" id="JBHMEW010000059">
    <property type="protein sequence ID" value="MFB9212300.1"/>
    <property type="molecule type" value="Genomic_DNA"/>
</dbReference>